<keyword evidence="3" id="KW-1185">Reference proteome</keyword>
<dbReference type="OrthoDB" id="103686at2157"/>
<accession>W8NVS1</accession>
<feature type="transmembrane region" description="Helical" evidence="1">
    <location>
        <begin position="92"/>
        <end position="113"/>
    </location>
</feature>
<dbReference type="EMBL" id="CP007264">
    <property type="protein sequence ID" value="AHL23378.1"/>
    <property type="molecule type" value="Genomic_DNA"/>
</dbReference>
<evidence type="ECO:0000256" key="1">
    <source>
        <dbReference type="SAM" id="Phobius"/>
    </source>
</evidence>
<protein>
    <submittedName>
        <fullName evidence="2">Uncharacterized protein</fullName>
    </submittedName>
</protein>
<dbReference type="HOGENOM" id="CLU_151096_0_0_2"/>
<evidence type="ECO:0000313" key="2">
    <source>
        <dbReference type="EMBL" id="AHL23378.1"/>
    </source>
</evidence>
<sequence>MIRKLLPAGLFSLFAFFVYMDFGPSIELILVLPLALVAPLWEPAGYLSLTFLGFLLVYRSIGGFVGIFTLIFAIQYVESIYLAKRSAPAEHYYVLFAGTLLAVPIYYFAYLLSLYTPSFVNTALAAIFVVLLYVLFYLLVRR</sequence>
<dbReference type="eggNOG" id="arCOG05834">
    <property type="taxonomic scope" value="Archaea"/>
</dbReference>
<feature type="transmembrane region" description="Helical" evidence="1">
    <location>
        <begin position="119"/>
        <end position="140"/>
    </location>
</feature>
<evidence type="ECO:0000313" key="3">
    <source>
        <dbReference type="Proteomes" id="UP000019434"/>
    </source>
</evidence>
<name>W8NVS1_9EURY</name>
<gene>
    <name evidence="2" type="ORF">BD01_1775</name>
</gene>
<dbReference type="STRING" id="195522.BD01_1775"/>
<dbReference type="KEGG" id="tnu:BD01_1775"/>
<dbReference type="AlphaFoldDB" id="W8NVS1"/>
<organism evidence="2 3">
    <name type="scientific">Thermococcus nautili</name>
    <dbReference type="NCBI Taxonomy" id="195522"/>
    <lineage>
        <taxon>Archaea</taxon>
        <taxon>Methanobacteriati</taxon>
        <taxon>Methanobacteriota</taxon>
        <taxon>Thermococci</taxon>
        <taxon>Thermococcales</taxon>
        <taxon>Thermococcaceae</taxon>
        <taxon>Thermococcus</taxon>
    </lineage>
</organism>
<feature type="transmembrane region" description="Helical" evidence="1">
    <location>
        <begin position="44"/>
        <end position="72"/>
    </location>
</feature>
<dbReference type="GeneID" id="24959294"/>
<keyword evidence="1" id="KW-0472">Membrane</keyword>
<dbReference type="RefSeq" id="WP_042691999.1">
    <property type="nucleotide sequence ID" value="NZ_CP007264.1"/>
</dbReference>
<proteinExistence type="predicted"/>
<keyword evidence="1" id="KW-0812">Transmembrane</keyword>
<keyword evidence="1" id="KW-1133">Transmembrane helix</keyword>
<dbReference type="Proteomes" id="UP000019434">
    <property type="component" value="Chromosome"/>
</dbReference>
<reference evidence="2 3" key="1">
    <citation type="submission" date="2014-02" db="EMBL/GenBank/DDBJ databases">
        <title>Genome Sequence of an Hyperthermophilic Archaeon, Thermococcus nautili 30-1, producing viral vesicles.</title>
        <authorList>
            <person name="Oberto J."/>
            <person name="Gaudin M."/>
            <person name="Cossu M."/>
            <person name="Gorlas A."/>
            <person name="Slesarev A."/>
            <person name="Marguet E."/>
            <person name="Forterre P."/>
        </authorList>
    </citation>
    <scope>NUCLEOTIDE SEQUENCE [LARGE SCALE GENOMIC DNA]</scope>
    <source>
        <strain evidence="2 3">30-1</strain>
    </source>
</reference>